<accession>A0A2A2LDI8</accession>
<feature type="signal peptide" evidence="2">
    <location>
        <begin position="1"/>
        <end position="21"/>
    </location>
</feature>
<feature type="chain" id="PRO_5012042115" evidence="2">
    <location>
        <begin position="22"/>
        <end position="428"/>
    </location>
</feature>
<evidence type="ECO:0000256" key="2">
    <source>
        <dbReference type="SAM" id="SignalP"/>
    </source>
</evidence>
<keyword evidence="1" id="KW-0812">Transmembrane</keyword>
<name>A0A2A2LDI8_9BILA</name>
<evidence type="ECO:0000313" key="4">
    <source>
        <dbReference type="Proteomes" id="UP000218231"/>
    </source>
</evidence>
<keyword evidence="2" id="KW-0732">Signal</keyword>
<organism evidence="3 4">
    <name type="scientific">Diploscapter pachys</name>
    <dbReference type="NCBI Taxonomy" id="2018661"/>
    <lineage>
        <taxon>Eukaryota</taxon>
        <taxon>Metazoa</taxon>
        <taxon>Ecdysozoa</taxon>
        <taxon>Nematoda</taxon>
        <taxon>Chromadorea</taxon>
        <taxon>Rhabditida</taxon>
        <taxon>Rhabditina</taxon>
        <taxon>Rhabditomorpha</taxon>
        <taxon>Rhabditoidea</taxon>
        <taxon>Rhabditidae</taxon>
        <taxon>Diploscapter</taxon>
    </lineage>
</organism>
<evidence type="ECO:0000313" key="3">
    <source>
        <dbReference type="EMBL" id="PAV84127.1"/>
    </source>
</evidence>
<gene>
    <name evidence="3" type="ORF">WR25_27244</name>
</gene>
<proteinExistence type="predicted"/>
<reference evidence="3 4" key="1">
    <citation type="journal article" date="2017" name="Curr. Biol.">
        <title>Genome architecture and evolution of a unichromosomal asexual nematode.</title>
        <authorList>
            <person name="Fradin H."/>
            <person name="Zegar C."/>
            <person name="Gutwein M."/>
            <person name="Lucas J."/>
            <person name="Kovtun M."/>
            <person name="Corcoran D."/>
            <person name="Baugh L.R."/>
            <person name="Kiontke K."/>
            <person name="Gunsalus K."/>
            <person name="Fitch D.H."/>
            <person name="Piano F."/>
        </authorList>
    </citation>
    <scope>NUCLEOTIDE SEQUENCE [LARGE SCALE GENOMIC DNA]</scope>
    <source>
        <strain evidence="3">PF1309</strain>
    </source>
</reference>
<sequence>MVSNSVIHLLVFTLLVVSATAVSFEDVLQTNQYTLISHQHCEILVEANLGDEKQCPLAANPEWSSPSDSECMRKNLRVALLPDIYSKSAPRMLVAMNQPSANPPYFGQRPEFFIDHIPLLTGTNTSVKFNYLQKDDKSRKQIYLNSLTNAHTVEYLLYDHTTRFLYVLVSEPKQFLRCFIYIVDDFFETGHMIPYLMNFIINQKSQGRFNWVVDSYSGKVRYSVHSSREDSKISVFELPIGRLFNALHEGEKGELALKAEENQVFVSTLGGITLSMESNPSSGLTIPFFRSHPGSKFELKCDRLRDRSGKIPLAIVRDMDYCLMKYGSTAEKETCDAERTAWLEKKGHLKSFSNFWTLFWLIFSVVLLTLVIVFLLCYICWLRRSFDSDLPPDPAQQPLRYYRNTQPHYQFNMDVSVDKFSTRRNYYN</sequence>
<keyword evidence="4" id="KW-1185">Reference proteome</keyword>
<evidence type="ECO:0000256" key="1">
    <source>
        <dbReference type="SAM" id="Phobius"/>
    </source>
</evidence>
<dbReference type="AlphaFoldDB" id="A0A2A2LDI8"/>
<feature type="transmembrane region" description="Helical" evidence="1">
    <location>
        <begin position="355"/>
        <end position="381"/>
    </location>
</feature>
<protein>
    <submittedName>
        <fullName evidence="3">Uncharacterized protein</fullName>
    </submittedName>
</protein>
<dbReference type="EMBL" id="LIAE01006887">
    <property type="protein sequence ID" value="PAV84127.1"/>
    <property type="molecule type" value="Genomic_DNA"/>
</dbReference>
<keyword evidence="1" id="KW-0472">Membrane</keyword>
<keyword evidence="1" id="KW-1133">Transmembrane helix</keyword>
<comment type="caution">
    <text evidence="3">The sequence shown here is derived from an EMBL/GenBank/DDBJ whole genome shotgun (WGS) entry which is preliminary data.</text>
</comment>
<dbReference type="Proteomes" id="UP000218231">
    <property type="component" value="Unassembled WGS sequence"/>
</dbReference>
<dbReference type="OrthoDB" id="5801491at2759"/>